<organism evidence="10 11">
    <name type="scientific">Pseudogulbenkiania ferrooxidans 2002</name>
    <dbReference type="NCBI Taxonomy" id="279714"/>
    <lineage>
        <taxon>Bacteria</taxon>
        <taxon>Pseudomonadati</taxon>
        <taxon>Pseudomonadota</taxon>
        <taxon>Betaproteobacteria</taxon>
        <taxon>Neisseriales</taxon>
        <taxon>Chromobacteriaceae</taxon>
        <taxon>Pseudogulbenkiania</taxon>
    </lineage>
</organism>
<keyword evidence="5 9" id="KW-1133">Transmembrane helix</keyword>
<evidence type="ECO:0000256" key="5">
    <source>
        <dbReference type="ARBA" id="ARBA00022989"/>
    </source>
</evidence>
<dbReference type="EMBL" id="ACIS01000007">
    <property type="protein sequence ID" value="EEG07948.1"/>
    <property type="molecule type" value="Genomic_DNA"/>
</dbReference>
<comment type="subcellular location">
    <subcellularLocation>
        <location evidence="1">Cell membrane</location>
        <topology evidence="1">Multi-pass membrane protein</topology>
    </subcellularLocation>
</comment>
<keyword evidence="6" id="KW-0406">Ion transport</keyword>
<keyword evidence="2" id="KW-0813">Transport</keyword>
<protein>
    <recommendedName>
        <fullName evidence="12">Bestrophin-like protein</fullName>
    </recommendedName>
</protein>
<evidence type="ECO:0000256" key="1">
    <source>
        <dbReference type="ARBA" id="ARBA00004651"/>
    </source>
</evidence>
<reference evidence="10 11" key="1">
    <citation type="submission" date="2009-02" db="EMBL/GenBank/DDBJ databases">
        <title>Sequencing of the draft genome and assembly of Lutiella nitroferrum 2002.</title>
        <authorList>
            <consortium name="US DOE Joint Genome Institute (JGI-PGF)"/>
            <person name="Lucas S."/>
            <person name="Copeland A."/>
            <person name="Lapidus A."/>
            <person name="Glavina del Rio T."/>
            <person name="Tice H."/>
            <person name="Bruce D."/>
            <person name="Goodwin L."/>
            <person name="Pitluck S."/>
            <person name="Larimer F."/>
            <person name="Land M.L."/>
            <person name="Hauser L."/>
            <person name="Coates J.D."/>
        </authorList>
    </citation>
    <scope>NUCLEOTIDE SEQUENCE [LARGE SCALE GENOMIC DNA]</scope>
    <source>
        <strain evidence="10 11">2002</strain>
    </source>
</reference>
<keyword evidence="11" id="KW-1185">Reference proteome</keyword>
<dbReference type="eggNOG" id="COG3781">
    <property type="taxonomic scope" value="Bacteria"/>
</dbReference>
<keyword evidence="7 9" id="KW-0472">Membrane</keyword>
<feature type="transmembrane region" description="Helical" evidence="9">
    <location>
        <begin position="58"/>
        <end position="75"/>
    </location>
</feature>
<proteinExistence type="inferred from homology"/>
<gene>
    <name evidence="10" type="ORF">FuraDRAFT_2736</name>
</gene>
<evidence type="ECO:0008006" key="12">
    <source>
        <dbReference type="Google" id="ProtNLM"/>
    </source>
</evidence>
<evidence type="ECO:0000313" key="10">
    <source>
        <dbReference type="EMBL" id="EEG07948.1"/>
    </source>
</evidence>
<evidence type="ECO:0000256" key="7">
    <source>
        <dbReference type="ARBA" id="ARBA00023136"/>
    </source>
</evidence>
<comment type="caution">
    <text evidence="10">The sequence shown here is derived from an EMBL/GenBank/DDBJ whole genome shotgun (WGS) entry which is preliminary data.</text>
</comment>
<dbReference type="GO" id="GO:0005254">
    <property type="term" value="F:chloride channel activity"/>
    <property type="evidence" value="ECO:0007669"/>
    <property type="project" value="InterPro"/>
</dbReference>
<dbReference type="RefSeq" id="WP_008954756.1">
    <property type="nucleotide sequence ID" value="NZ_ACIS01000007.1"/>
</dbReference>
<accession>B9Z5V1</accession>
<feature type="transmembrane region" description="Helical" evidence="9">
    <location>
        <begin position="25"/>
        <end position="46"/>
    </location>
</feature>
<sequence length="306" mass="33564">MIVRPASPSTFSLLFSMRGSVVPVVWRRVLFTVGVAVLVTVVHGTLGPLKITLTPTPFSLIGLTLAIFLGFRNSVSYDRFWEARKLWGEVLVVTRNLGRQTLTLVDHLEAEEKKVLLYRLAAFAHVLRHQLRGSDPSADLARLLPAGECAAVLAQPNRPNMLLERIGAAYAALGRAGRVSPQLLANIDEQISLLSHAYGGCERIRHTPIPYAYILLLHRTVHLYCYLLPFGLVDSVGVMTPLVVGIVSYTFFGLDTLGDQIEDPFDTLPNDLPLNALCHTIESNLLMLLNEPLTTGPQPDASGVLL</sequence>
<dbReference type="Pfam" id="PF25539">
    <property type="entry name" value="Bestrophin_2"/>
    <property type="match status" value="1"/>
</dbReference>
<evidence type="ECO:0000256" key="8">
    <source>
        <dbReference type="ARBA" id="ARBA00034708"/>
    </source>
</evidence>
<evidence type="ECO:0000256" key="3">
    <source>
        <dbReference type="ARBA" id="ARBA00022475"/>
    </source>
</evidence>
<keyword evidence="4 9" id="KW-0812">Transmembrane</keyword>
<evidence type="ECO:0000256" key="2">
    <source>
        <dbReference type="ARBA" id="ARBA00022448"/>
    </source>
</evidence>
<dbReference type="PANTHER" id="PTHR33281">
    <property type="entry name" value="UPF0187 PROTEIN YNEE"/>
    <property type="match status" value="1"/>
</dbReference>
<dbReference type="Proteomes" id="UP000003165">
    <property type="component" value="Unassembled WGS sequence"/>
</dbReference>
<dbReference type="AlphaFoldDB" id="B9Z5V1"/>
<evidence type="ECO:0000256" key="6">
    <source>
        <dbReference type="ARBA" id="ARBA00023065"/>
    </source>
</evidence>
<dbReference type="PANTHER" id="PTHR33281:SF19">
    <property type="entry name" value="VOLTAGE-DEPENDENT ANION CHANNEL-FORMING PROTEIN YNEE"/>
    <property type="match status" value="1"/>
</dbReference>
<evidence type="ECO:0000313" key="11">
    <source>
        <dbReference type="Proteomes" id="UP000003165"/>
    </source>
</evidence>
<keyword evidence="3" id="KW-1003">Cell membrane</keyword>
<evidence type="ECO:0000256" key="4">
    <source>
        <dbReference type="ARBA" id="ARBA00022692"/>
    </source>
</evidence>
<dbReference type="InterPro" id="IPR044669">
    <property type="entry name" value="YneE/VCCN1/2-like"/>
</dbReference>
<name>B9Z5V1_9NEIS</name>
<dbReference type="GO" id="GO:0005886">
    <property type="term" value="C:plasma membrane"/>
    <property type="evidence" value="ECO:0007669"/>
    <property type="project" value="UniProtKB-SubCell"/>
</dbReference>
<comment type="similarity">
    <text evidence="8">Belongs to the anion channel-forming bestrophin (TC 1.A.46) family.</text>
</comment>
<evidence type="ECO:0000256" key="9">
    <source>
        <dbReference type="SAM" id="Phobius"/>
    </source>
</evidence>